<feature type="region of interest" description="Disordered" evidence="1">
    <location>
        <begin position="472"/>
        <end position="551"/>
    </location>
</feature>
<keyword evidence="2" id="KW-0472">Membrane</keyword>
<evidence type="ECO:0000313" key="3">
    <source>
        <dbReference type="EMBL" id="QBZ53892.1"/>
    </source>
</evidence>
<protein>
    <submittedName>
        <fullName evidence="3">Uncharacterized protein</fullName>
    </submittedName>
</protein>
<feature type="transmembrane region" description="Helical" evidence="2">
    <location>
        <begin position="96"/>
        <end position="121"/>
    </location>
</feature>
<sequence length="776" mass="83882">MSQLCTNRPEGINAVSGISRPLPTQCFFDTILMPLPTWLLITALLLLAIVFPATEQTGRPRAGNPRQLVRRGTLGVYYFFAVAAVGMQLLEVGRLVAANLGVALLPFATVGTLLVVTVRGLSDQTLPLQRSAAMATSVVFWTLGMCMAAVKVAALTRFMGDPEEDGVSPQARQSTAYPVVDQIIDNAVLVGLYALLAALEPVMYFVLLPVVGIGGKGGKGFFWGGLTFTCVANGESCLAGSCHTHLGRQVEHSLAWTPSTESSEFSSAQLLPDTNLTCSLPQSHSVQEQQKPSKRSGLQPVCDARNVVKALCTAPVTRSSPAACHGARLQNLSSPSRPTPFAITQNLRIHDKRYLESSSPTVKSDAASDTMKGNLIHRPGDGVSDRATQCHHSHTAAVLQASASSPHVCKPTGSGRTSLGATVKRVGCGEALPPVCVEKAGMGDETYYKKAAVVGIKGDRLAVLHGAPQDNVVLPSDFDLDSDMEDDMGKLVNGDSDTKSHQTPPLSVLEAMDRQSRDADEYDPKLRRSPLVSQDEDSTSKNGQGDSDGQNCDILDYEVDWDEVMALIKPDACKIHEHNPSQPVLQYGSIQQPMATSTSLIKTSNNRADRISQPTTSVRGSTMLSGTGNNTGVRATSSISSVSNQAAALRVCFRIGEILNQGSRCFRNEQRAVFELFARVTYSSRETYARVQHFQFADFYKDYPPFLSGMMRNWEPDSILDSQAREFLGEGGPRFCRCTCRLQKSINTDTGWVISILSIRLSDQDEADSMRRATLT</sequence>
<evidence type="ECO:0000256" key="1">
    <source>
        <dbReference type="SAM" id="MobiDB-lite"/>
    </source>
</evidence>
<feature type="transmembrane region" description="Helical" evidence="2">
    <location>
        <begin position="187"/>
        <end position="211"/>
    </location>
</feature>
<evidence type="ECO:0000313" key="4">
    <source>
        <dbReference type="Proteomes" id="UP000294847"/>
    </source>
</evidence>
<keyword evidence="2" id="KW-1133">Transmembrane helix</keyword>
<keyword evidence="2" id="KW-0812">Transmembrane</keyword>
<dbReference type="Proteomes" id="UP000294847">
    <property type="component" value="Chromosome 1"/>
</dbReference>
<feature type="compositionally biased region" description="Basic and acidic residues" evidence="1">
    <location>
        <begin position="511"/>
        <end position="526"/>
    </location>
</feature>
<feature type="compositionally biased region" description="Polar residues" evidence="1">
    <location>
        <begin position="540"/>
        <end position="550"/>
    </location>
</feature>
<feature type="transmembrane region" description="Helical" evidence="2">
    <location>
        <begin position="133"/>
        <end position="154"/>
    </location>
</feature>
<name>A0A4P7MXQ4_PYROR</name>
<reference evidence="3 4" key="1">
    <citation type="journal article" date="2019" name="Mol. Biol. Evol.">
        <title>Blast fungal genomes show frequent chromosomal changes, gene gains and losses, and effector gene turnover.</title>
        <authorList>
            <person name="Gomez Luciano L.B."/>
            <person name="Jason Tsai I."/>
            <person name="Chuma I."/>
            <person name="Tosa Y."/>
            <person name="Chen Y.H."/>
            <person name="Li J.Y."/>
            <person name="Li M.Y."/>
            <person name="Jade Lu M.Y."/>
            <person name="Nakayashiki H."/>
            <person name="Li W.H."/>
        </authorList>
    </citation>
    <scope>NUCLEOTIDE SEQUENCE [LARGE SCALE GENOMIC DNA]</scope>
    <source>
        <strain evidence="3">MZ5-1-6</strain>
    </source>
</reference>
<dbReference type="AlphaFoldDB" id="A0A4P7MXQ4"/>
<evidence type="ECO:0000256" key="2">
    <source>
        <dbReference type="SAM" id="Phobius"/>
    </source>
</evidence>
<proteinExistence type="predicted"/>
<feature type="transmembrane region" description="Helical" evidence="2">
    <location>
        <begin position="72"/>
        <end position="90"/>
    </location>
</feature>
<feature type="transmembrane region" description="Helical" evidence="2">
    <location>
        <begin position="31"/>
        <end position="51"/>
    </location>
</feature>
<organism evidence="3 4">
    <name type="scientific">Pyricularia oryzae</name>
    <name type="common">Rice blast fungus</name>
    <name type="synonym">Magnaporthe oryzae</name>
    <dbReference type="NCBI Taxonomy" id="318829"/>
    <lineage>
        <taxon>Eukaryota</taxon>
        <taxon>Fungi</taxon>
        <taxon>Dikarya</taxon>
        <taxon>Ascomycota</taxon>
        <taxon>Pezizomycotina</taxon>
        <taxon>Sordariomycetes</taxon>
        <taxon>Sordariomycetidae</taxon>
        <taxon>Magnaporthales</taxon>
        <taxon>Pyriculariaceae</taxon>
        <taxon>Pyricularia</taxon>
    </lineage>
</organism>
<accession>A0A4P7MXQ4</accession>
<dbReference type="EMBL" id="CP034204">
    <property type="protein sequence ID" value="QBZ53892.1"/>
    <property type="molecule type" value="Genomic_DNA"/>
</dbReference>
<gene>
    <name evidence="3" type="ORF">PoMZ_09582</name>
</gene>